<dbReference type="EMBL" id="CP003629">
    <property type="protein sequence ID" value="AFQ45979.1"/>
    <property type="molecule type" value="Genomic_DNA"/>
</dbReference>
<dbReference type="eggNOG" id="COG2244">
    <property type="taxonomic scope" value="Bacteria"/>
</dbReference>
<protein>
    <submittedName>
        <fullName evidence="7">Membrane protein involved in the export of O-antigen and teichoic acid</fullName>
    </submittedName>
</protein>
<name>J7J0U3_DESMD</name>
<comment type="subcellular location">
    <subcellularLocation>
        <location evidence="1">Cell membrane</location>
        <topology evidence="1">Multi-pass membrane protein</topology>
    </subcellularLocation>
</comment>
<feature type="transmembrane region" description="Helical" evidence="6">
    <location>
        <begin position="81"/>
        <end position="106"/>
    </location>
</feature>
<dbReference type="Proteomes" id="UP000005262">
    <property type="component" value="Chromosome"/>
</dbReference>
<reference evidence="8" key="2">
    <citation type="submission" date="2012-08" db="EMBL/GenBank/DDBJ databases">
        <title>Finished genome of Desulfosporosinus meridiei DSM 13257.</title>
        <authorList>
            <person name="Huntemann M."/>
            <person name="Wei C.-L."/>
            <person name="Han J."/>
            <person name="Detter J.C."/>
            <person name="Han C."/>
            <person name="Davenport K."/>
            <person name="Daligault H."/>
            <person name="Erkkila T."/>
            <person name="Gu W."/>
            <person name="Munk A.C.C."/>
            <person name="Teshima H."/>
            <person name="Xu Y."/>
            <person name="Chain P."/>
            <person name="Tapia R."/>
            <person name="Chen A."/>
            <person name="Krypides N."/>
            <person name="Mavromatis K."/>
            <person name="Markowitz V."/>
            <person name="Szeto E."/>
            <person name="Ivanova N."/>
            <person name="Mikhailova N."/>
            <person name="Ovchinnikova G."/>
            <person name="Pagani I."/>
            <person name="Pati A."/>
            <person name="Goodwin L."/>
            <person name="Peters L."/>
            <person name="Pitluck S."/>
            <person name="Woyke T."/>
            <person name="Pester M."/>
            <person name="Spring S."/>
            <person name="Ollivier B."/>
            <person name="Rattei T."/>
            <person name="Klenk H.-P."/>
            <person name="Wagner M."/>
            <person name="Loy A."/>
        </authorList>
    </citation>
    <scope>NUCLEOTIDE SEQUENCE [LARGE SCALE GENOMIC DNA]</scope>
    <source>
        <strain evidence="8">ATCC BAA-275 / DSM 13257 / NCIMB 13706 / S10</strain>
    </source>
</reference>
<evidence type="ECO:0000256" key="2">
    <source>
        <dbReference type="ARBA" id="ARBA00022475"/>
    </source>
</evidence>
<dbReference type="PANTHER" id="PTHR30250:SF11">
    <property type="entry name" value="O-ANTIGEN TRANSPORTER-RELATED"/>
    <property type="match status" value="1"/>
</dbReference>
<dbReference type="OrthoDB" id="3249502at2"/>
<feature type="transmembrane region" description="Helical" evidence="6">
    <location>
        <begin position="112"/>
        <end position="132"/>
    </location>
</feature>
<feature type="transmembrane region" description="Helical" evidence="6">
    <location>
        <begin position="323"/>
        <end position="344"/>
    </location>
</feature>
<feature type="transmembrane region" description="Helical" evidence="6">
    <location>
        <begin position="382"/>
        <end position="401"/>
    </location>
</feature>
<keyword evidence="5 6" id="KW-0472">Membrane</keyword>
<evidence type="ECO:0000256" key="6">
    <source>
        <dbReference type="SAM" id="Phobius"/>
    </source>
</evidence>
<keyword evidence="2" id="KW-1003">Cell membrane</keyword>
<dbReference type="STRING" id="768704.Desmer_4150"/>
<evidence type="ECO:0000256" key="3">
    <source>
        <dbReference type="ARBA" id="ARBA00022692"/>
    </source>
</evidence>
<dbReference type="AlphaFoldDB" id="J7J0U3"/>
<dbReference type="KEGG" id="dmi:Desmer_4150"/>
<feature type="transmembrane region" description="Helical" evidence="6">
    <location>
        <begin position="171"/>
        <end position="191"/>
    </location>
</feature>
<keyword evidence="3 6" id="KW-0812">Transmembrane</keyword>
<feature type="transmembrane region" description="Helical" evidence="6">
    <location>
        <begin position="413"/>
        <end position="429"/>
    </location>
</feature>
<evidence type="ECO:0000256" key="4">
    <source>
        <dbReference type="ARBA" id="ARBA00022989"/>
    </source>
</evidence>
<reference evidence="7 8" key="1">
    <citation type="journal article" date="2012" name="J. Bacteriol.">
        <title>Complete genome sequences of Desulfosporosinus orientis DSM765T, Desulfosporosinus youngiae DSM17734T, Desulfosporosinus meridiei DSM13257T, and Desulfosporosinus acidiphilus DSM22704T.</title>
        <authorList>
            <person name="Pester M."/>
            <person name="Brambilla E."/>
            <person name="Alazard D."/>
            <person name="Rattei T."/>
            <person name="Weinmaier T."/>
            <person name="Han J."/>
            <person name="Lucas S."/>
            <person name="Lapidus A."/>
            <person name="Cheng J.F."/>
            <person name="Goodwin L."/>
            <person name="Pitluck S."/>
            <person name="Peters L."/>
            <person name="Ovchinnikova G."/>
            <person name="Teshima H."/>
            <person name="Detter J.C."/>
            <person name="Han C.S."/>
            <person name="Tapia R."/>
            <person name="Land M.L."/>
            <person name="Hauser L."/>
            <person name="Kyrpides N.C."/>
            <person name="Ivanova N.N."/>
            <person name="Pagani I."/>
            <person name="Huntmann M."/>
            <person name="Wei C.L."/>
            <person name="Davenport K.W."/>
            <person name="Daligault H."/>
            <person name="Chain P.S."/>
            <person name="Chen A."/>
            <person name="Mavromatis K."/>
            <person name="Markowitz V."/>
            <person name="Szeto E."/>
            <person name="Mikhailova N."/>
            <person name="Pati A."/>
            <person name="Wagner M."/>
            <person name="Woyke T."/>
            <person name="Ollivier B."/>
            <person name="Klenk H.P."/>
            <person name="Spring S."/>
            <person name="Loy A."/>
        </authorList>
    </citation>
    <scope>NUCLEOTIDE SEQUENCE [LARGE SCALE GENOMIC DNA]</scope>
    <source>
        <strain evidence="8">ATCC BAA-275 / DSM 13257 / NCIMB 13706 / S10</strain>
    </source>
</reference>
<dbReference type="InterPro" id="IPR050833">
    <property type="entry name" value="Poly_Biosynth_Transport"/>
</dbReference>
<proteinExistence type="predicted"/>
<keyword evidence="4 6" id="KW-1133">Transmembrane helix</keyword>
<gene>
    <name evidence="7" type="ordered locus">Desmer_4150</name>
</gene>
<feature type="transmembrane region" description="Helical" evidence="6">
    <location>
        <begin position="212"/>
        <end position="229"/>
    </location>
</feature>
<sequence>MKEKYSYLIKNIGLFFLAGFLPRVLSFFMVPLYTSCLSTADYGTVDLLTNVVQLVLPILTLQVQDAVMRYAMDNRYDKCDVFGVGITISFIGGAVLIVGCICLKMLDVFPLNWIYLLFIIISYFLGALNNIFSYFCRGINEIKILTVSSVVAIVINICCNLLFLLVLNLGIFGYLMANSIGSAASVLLLFFGARLFLYVRIGFADSVFRKEMIYFSIPMIFSALSWWINDSLDKFVLTFFCGVSATGVLAVAYKIPTILSVLGNVIAKAFSISAIKEFDSQDSDHFLGNSYSAISFGMVACCSIIMVFNIPLAQLLFAKDFYVAWKFVPPLLIAACMSQLSLACEHIFVAIKETKIIAHTAMVGAMINSAGNFLFIPKLGGYGAALATAVGFTLVWAIRYNIMIKYIRIKNNLPKELATYLLLIVQMMLAYYGNRFLGIQMIILGCLFVLYRRELQDLTRKLFVRLFSLGRHISNP</sequence>
<feature type="transmembrane region" description="Helical" evidence="6">
    <location>
        <begin position="356"/>
        <end position="376"/>
    </location>
</feature>
<accession>J7J0U3</accession>
<evidence type="ECO:0000313" key="7">
    <source>
        <dbReference type="EMBL" id="AFQ45979.1"/>
    </source>
</evidence>
<evidence type="ECO:0000256" key="5">
    <source>
        <dbReference type="ARBA" id="ARBA00023136"/>
    </source>
</evidence>
<feature type="transmembrane region" description="Helical" evidence="6">
    <location>
        <begin position="435"/>
        <end position="451"/>
    </location>
</feature>
<feature type="transmembrane region" description="Helical" evidence="6">
    <location>
        <begin position="144"/>
        <end position="165"/>
    </location>
</feature>
<dbReference type="Pfam" id="PF01943">
    <property type="entry name" value="Polysacc_synt"/>
    <property type="match status" value="1"/>
</dbReference>
<evidence type="ECO:0000313" key="8">
    <source>
        <dbReference type="Proteomes" id="UP000005262"/>
    </source>
</evidence>
<dbReference type="InterPro" id="IPR002797">
    <property type="entry name" value="Polysacc_synth"/>
</dbReference>
<feature type="transmembrane region" description="Helical" evidence="6">
    <location>
        <begin position="12"/>
        <end position="30"/>
    </location>
</feature>
<dbReference type="HOGENOM" id="CLU_022017_7_4_9"/>
<feature type="transmembrane region" description="Helical" evidence="6">
    <location>
        <begin position="293"/>
        <end position="317"/>
    </location>
</feature>
<evidence type="ECO:0000256" key="1">
    <source>
        <dbReference type="ARBA" id="ARBA00004651"/>
    </source>
</evidence>
<organism evidence="7 8">
    <name type="scientific">Desulfosporosinus meridiei (strain ATCC BAA-275 / DSM 13257 / KCTC 12902 / NCIMB 13706 / S10)</name>
    <dbReference type="NCBI Taxonomy" id="768704"/>
    <lineage>
        <taxon>Bacteria</taxon>
        <taxon>Bacillati</taxon>
        <taxon>Bacillota</taxon>
        <taxon>Clostridia</taxon>
        <taxon>Eubacteriales</taxon>
        <taxon>Desulfitobacteriaceae</taxon>
        <taxon>Desulfosporosinus</taxon>
    </lineage>
</organism>
<dbReference type="RefSeq" id="WP_014904887.1">
    <property type="nucleotide sequence ID" value="NC_018515.1"/>
</dbReference>
<keyword evidence="8" id="KW-1185">Reference proteome</keyword>
<dbReference type="PANTHER" id="PTHR30250">
    <property type="entry name" value="PST FAMILY PREDICTED COLANIC ACID TRANSPORTER"/>
    <property type="match status" value="1"/>
</dbReference>
<dbReference type="GO" id="GO:0005886">
    <property type="term" value="C:plasma membrane"/>
    <property type="evidence" value="ECO:0007669"/>
    <property type="project" value="UniProtKB-SubCell"/>
</dbReference>
<feature type="transmembrane region" description="Helical" evidence="6">
    <location>
        <begin position="42"/>
        <end position="61"/>
    </location>
</feature>